<feature type="region of interest" description="Disordered" evidence="1">
    <location>
        <begin position="30"/>
        <end position="67"/>
    </location>
</feature>
<gene>
    <name evidence="2" type="ORF">CLUP02_11619</name>
</gene>
<protein>
    <submittedName>
        <fullName evidence="2">Uncharacterized protein</fullName>
    </submittedName>
</protein>
<sequence>MDVEEPLNRGVCFKDGFSGDIGETVSGFQRSLRGDANHDSRYTKYGGGKKRDRHRQHGAPLGHPERQNTAGVMPALVSPTVFGELGNDVRPFQAPFDHRLRKSSACFWQFQADKNAVSTQYRGRLILRNLAVDLQCRASMDLDGGWPTRGWPLPNTSQGPFPTCINTFVIG</sequence>
<reference evidence="2" key="1">
    <citation type="journal article" date="2021" name="Mol. Plant Microbe Interact.">
        <title>Complete Genome Sequence of the Plant-Pathogenic Fungus Colletotrichum lupini.</title>
        <authorList>
            <person name="Baroncelli R."/>
            <person name="Pensec F."/>
            <person name="Da Lio D."/>
            <person name="Boufleur T."/>
            <person name="Vicente I."/>
            <person name="Sarrocco S."/>
            <person name="Picot A."/>
            <person name="Baraldi E."/>
            <person name="Sukno S."/>
            <person name="Thon M."/>
            <person name="Le Floch G."/>
        </authorList>
    </citation>
    <scope>NUCLEOTIDE SEQUENCE</scope>
    <source>
        <strain evidence="2">IMI 504893</strain>
    </source>
</reference>
<dbReference type="AlphaFoldDB" id="A0A9Q8SYX2"/>
<dbReference type="EMBL" id="CP019478">
    <property type="protein sequence ID" value="UQC86119.1"/>
    <property type="molecule type" value="Genomic_DNA"/>
</dbReference>
<feature type="compositionally biased region" description="Basic residues" evidence="1">
    <location>
        <begin position="47"/>
        <end position="57"/>
    </location>
</feature>
<feature type="compositionally biased region" description="Basic and acidic residues" evidence="1">
    <location>
        <begin position="32"/>
        <end position="42"/>
    </location>
</feature>
<dbReference type="GeneID" id="73345596"/>
<name>A0A9Q8SYX2_9PEZI</name>
<proteinExistence type="predicted"/>
<organism evidence="2 3">
    <name type="scientific">Colletotrichum lupini</name>
    <dbReference type="NCBI Taxonomy" id="145971"/>
    <lineage>
        <taxon>Eukaryota</taxon>
        <taxon>Fungi</taxon>
        <taxon>Dikarya</taxon>
        <taxon>Ascomycota</taxon>
        <taxon>Pezizomycotina</taxon>
        <taxon>Sordariomycetes</taxon>
        <taxon>Hypocreomycetidae</taxon>
        <taxon>Glomerellales</taxon>
        <taxon>Glomerellaceae</taxon>
        <taxon>Colletotrichum</taxon>
        <taxon>Colletotrichum acutatum species complex</taxon>
    </lineage>
</organism>
<dbReference type="KEGG" id="clup:CLUP02_11619"/>
<evidence type="ECO:0000313" key="3">
    <source>
        <dbReference type="Proteomes" id="UP000830671"/>
    </source>
</evidence>
<dbReference type="Proteomes" id="UP000830671">
    <property type="component" value="Chromosome 6"/>
</dbReference>
<keyword evidence="3" id="KW-1185">Reference proteome</keyword>
<accession>A0A9Q8SYX2</accession>
<evidence type="ECO:0000256" key="1">
    <source>
        <dbReference type="SAM" id="MobiDB-lite"/>
    </source>
</evidence>
<evidence type="ECO:0000313" key="2">
    <source>
        <dbReference type="EMBL" id="UQC86119.1"/>
    </source>
</evidence>
<dbReference type="RefSeq" id="XP_049147731.1">
    <property type="nucleotide sequence ID" value="XM_049290586.1"/>
</dbReference>